<evidence type="ECO:0000256" key="1">
    <source>
        <dbReference type="ARBA" id="ARBA00022741"/>
    </source>
</evidence>
<feature type="region of interest" description="Disordered" evidence="3">
    <location>
        <begin position="261"/>
        <end position="292"/>
    </location>
</feature>
<dbReference type="Pfam" id="PF07714">
    <property type="entry name" value="PK_Tyr_Ser-Thr"/>
    <property type="match status" value="1"/>
</dbReference>
<dbReference type="OMA" id="WYPLSWR"/>
<dbReference type="GO" id="GO:0005886">
    <property type="term" value="C:plasma membrane"/>
    <property type="evidence" value="ECO:0007669"/>
    <property type="project" value="TreeGrafter"/>
</dbReference>
<evidence type="ECO:0000256" key="4">
    <source>
        <dbReference type="SAM" id="SignalP"/>
    </source>
</evidence>
<sequence>MFVNILSLYLYCFFVKSEESTSWGSWKCRADPVRPRRGWTTGTQLFEHPAKSCDSEDCGERWSWGLREVGMPTESGSEPRRGETVIVAMAIDESRDKRGNLEALSWALKHVVRPRDTVLALGILREFGKPKCCLPCHIGIAFSSIWEKLELNPHSEMTASEMEEELESKSEEYRRWLQPFYSHCRKREVNLEVKIVAGFKPRDITAEEALSFNTRWIVLDIRLKKEMQFLCGRVRCDIAVMKGRGVATLILPKHGMNLPPPRASLCPKQRQRQRDDVRISPPMPDNPSALSSSPSWYPLSWRSGCPRVFSISEIEAITDSFSDTNLVRDDLGIKVYIGSFEETPVLVKCVPVPSSDDEAFQPRLAALSRLRHRNIMNLVGYCCTDTEACLLSVYPSFFTLELILTCDEGARNLPWGTRWDIALDISSCLRYLHEECGEGPDVHLPVSSANVYFYHDWSPMLGNSITANWLDGEYAASDTQPVELSNPVSNRGVAADISDYGVFLLELVSGKSADGFRIQHQEQSLEEWALPFLASGSVSDLVDCRLEGAADPRTVNLMARAAQLCLKNGLEQGVSMNEVMAVLRRRECSTSNSEAHGYK</sequence>
<dbReference type="Gramene" id="Kaladp0011s0111.1.v1.1">
    <property type="protein sequence ID" value="Kaladp0011s0111.1.v1.1"/>
    <property type="gene ID" value="Kaladp0011s0111.v1.1"/>
</dbReference>
<dbReference type="SUPFAM" id="SSF56112">
    <property type="entry name" value="Protein kinase-like (PK-like)"/>
    <property type="match status" value="1"/>
</dbReference>
<evidence type="ECO:0000313" key="7">
    <source>
        <dbReference type="Proteomes" id="UP000594263"/>
    </source>
</evidence>
<dbReference type="GO" id="GO:0004672">
    <property type="term" value="F:protein kinase activity"/>
    <property type="evidence" value="ECO:0007669"/>
    <property type="project" value="InterPro"/>
</dbReference>
<evidence type="ECO:0000313" key="6">
    <source>
        <dbReference type="EnsemblPlants" id="Kaladp0011s0111.1.v1.1"/>
    </source>
</evidence>
<organism evidence="6 7">
    <name type="scientific">Kalanchoe fedtschenkoi</name>
    <name type="common">Lavender scallops</name>
    <name type="synonym">South American air plant</name>
    <dbReference type="NCBI Taxonomy" id="63787"/>
    <lineage>
        <taxon>Eukaryota</taxon>
        <taxon>Viridiplantae</taxon>
        <taxon>Streptophyta</taxon>
        <taxon>Embryophyta</taxon>
        <taxon>Tracheophyta</taxon>
        <taxon>Spermatophyta</taxon>
        <taxon>Magnoliopsida</taxon>
        <taxon>eudicotyledons</taxon>
        <taxon>Gunneridae</taxon>
        <taxon>Pentapetalae</taxon>
        <taxon>Saxifragales</taxon>
        <taxon>Crassulaceae</taxon>
        <taxon>Kalanchoe</taxon>
    </lineage>
</organism>
<proteinExistence type="predicted"/>
<dbReference type="InterPro" id="IPR011009">
    <property type="entry name" value="Kinase-like_dom_sf"/>
</dbReference>
<dbReference type="Gene3D" id="1.10.510.10">
    <property type="entry name" value="Transferase(Phosphotransferase) domain 1"/>
    <property type="match status" value="1"/>
</dbReference>
<dbReference type="PANTHER" id="PTHR27001">
    <property type="entry name" value="OS01G0253100 PROTEIN"/>
    <property type="match status" value="1"/>
</dbReference>
<name>A0A7N0RFZ5_KALFE</name>
<keyword evidence="4" id="KW-0732">Signal</keyword>
<feature type="chain" id="PRO_5029781613" description="Serine-threonine/tyrosine-protein kinase catalytic domain-containing protein" evidence="4">
    <location>
        <begin position="18"/>
        <end position="599"/>
    </location>
</feature>
<feature type="signal peptide" evidence="4">
    <location>
        <begin position="1"/>
        <end position="17"/>
    </location>
</feature>
<dbReference type="InterPro" id="IPR001245">
    <property type="entry name" value="Ser-Thr/Tyr_kinase_cat_dom"/>
</dbReference>
<dbReference type="Proteomes" id="UP000594263">
    <property type="component" value="Unplaced"/>
</dbReference>
<keyword evidence="7" id="KW-1185">Reference proteome</keyword>
<keyword evidence="1" id="KW-0547">Nucleotide-binding</keyword>
<feature type="domain" description="Serine-threonine/tyrosine-protein kinase catalytic" evidence="5">
    <location>
        <begin position="341"/>
        <end position="435"/>
    </location>
</feature>
<evidence type="ECO:0000256" key="3">
    <source>
        <dbReference type="SAM" id="MobiDB-lite"/>
    </source>
</evidence>
<dbReference type="Gene3D" id="3.30.200.20">
    <property type="entry name" value="Phosphorylase Kinase, domain 1"/>
    <property type="match status" value="1"/>
</dbReference>
<dbReference type="PANTHER" id="PTHR27001:SF811">
    <property type="entry name" value="SERINE_THREONINE-PROTEIN KINASE CDG1-LIKE"/>
    <property type="match status" value="1"/>
</dbReference>
<evidence type="ECO:0000256" key="2">
    <source>
        <dbReference type="ARBA" id="ARBA00022840"/>
    </source>
</evidence>
<evidence type="ECO:0000259" key="5">
    <source>
        <dbReference type="Pfam" id="PF07714"/>
    </source>
</evidence>
<dbReference type="GO" id="GO:0005524">
    <property type="term" value="F:ATP binding"/>
    <property type="evidence" value="ECO:0007669"/>
    <property type="project" value="UniProtKB-KW"/>
</dbReference>
<dbReference type="AlphaFoldDB" id="A0A7N0RFZ5"/>
<protein>
    <recommendedName>
        <fullName evidence="5">Serine-threonine/tyrosine-protein kinase catalytic domain-containing protein</fullName>
    </recommendedName>
</protein>
<keyword evidence="2" id="KW-0067">ATP-binding</keyword>
<dbReference type="EnsemblPlants" id="Kaladp0011s0111.1.v1.1">
    <property type="protein sequence ID" value="Kaladp0011s0111.1.v1.1"/>
    <property type="gene ID" value="Kaladp0011s0111.v1.1"/>
</dbReference>
<accession>A0A7N0RFZ5</accession>
<reference evidence="6" key="1">
    <citation type="submission" date="2021-01" db="UniProtKB">
        <authorList>
            <consortium name="EnsemblPlants"/>
        </authorList>
    </citation>
    <scope>IDENTIFICATION</scope>
</reference>